<evidence type="ECO:0000313" key="1">
    <source>
        <dbReference type="EMBL" id="KAI0033466.1"/>
    </source>
</evidence>
<dbReference type="Proteomes" id="UP000814128">
    <property type="component" value="Unassembled WGS sequence"/>
</dbReference>
<reference evidence="1" key="2">
    <citation type="journal article" date="2022" name="New Phytol.">
        <title>Evolutionary transition to the ectomycorrhizal habit in the genomes of a hyperdiverse lineage of mushroom-forming fungi.</title>
        <authorList>
            <person name="Looney B."/>
            <person name="Miyauchi S."/>
            <person name="Morin E."/>
            <person name="Drula E."/>
            <person name="Courty P.E."/>
            <person name="Kohler A."/>
            <person name="Kuo A."/>
            <person name="LaButti K."/>
            <person name="Pangilinan J."/>
            <person name="Lipzen A."/>
            <person name="Riley R."/>
            <person name="Andreopoulos W."/>
            <person name="He G."/>
            <person name="Johnson J."/>
            <person name="Nolan M."/>
            <person name="Tritt A."/>
            <person name="Barry K.W."/>
            <person name="Grigoriev I.V."/>
            <person name="Nagy L.G."/>
            <person name="Hibbett D."/>
            <person name="Henrissat B."/>
            <person name="Matheny P.B."/>
            <person name="Labbe J."/>
            <person name="Martin F.M."/>
        </authorList>
    </citation>
    <scope>NUCLEOTIDE SEQUENCE</scope>
    <source>
        <strain evidence="1">EC-137</strain>
    </source>
</reference>
<gene>
    <name evidence="1" type="ORF">K488DRAFT_77882</name>
</gene>
<name>A0ACB8QPY7_9AGAM</name>
<sequence length="582" mass="61805">MKRMRQLAVLFALVGLATAAILGDSSELKASYDFIIVGGGPGGATTAHRLSESSRARVLLLEAGGANDGVLAIDVPQLCVALTPSTPWDWNYTTVPQAHADGRTLPFPRGIGLGGTSAVNCLVYTRGTHSDVDAWASLSGDASWGWDGVLPYFKKSEKFNLPVDEHNVTGQFLPSVHGFDGVIGVSVPGAARATDGRVIAVTREVNEFPFQVDMNSGEHLGVGWTQALVDRGVRSSSKAYLSPGVLARPNLDVLLNARVARVLPTDRSLTFRTVQFREGISGALKNLTAKREVVLSAGAVGSPTILMHSGIGDAAHLTSLGIPVHLDNPSCSITYATNSTQTLDNLWRNETYYASLLAEWHASKTGLLVDTSENQVAWLRLADDDPIWATEPDPASGPTTAHFEFLFQNGLYPTNPTGHYFNLPVGAVSPASRGSITINSSDPFAAPLIDPNILSAPIDLYIARQGIKAGMRFLSARAWDGYFTGPLQDLTDDDAIDAFIRAHAVSFFHPVATAAMSPVNASWGVVGPDLLVKGVQGLRIVDASVVPRLPAAHTSAATYGVAEKAADIIKVAHPDLFGRSTE</sequence>
<organism evidence="1 2">
    <name type="scientific">Vararia minispora EC-137</name>
    <dbReference type="NCBI Taxonomy" id="1314806"/>
    <lineage>
        <taxon>Eukaryota</taxon>
        <taxon>Fungi</taxon>
        <taxon>Dikarya</taxon>
        <taxon>Basidiomycota</taxon>
        <taxon>Agaricomycotina</taxon>
        <taxon>Agaricomycetes</taxon>
        <taxon>Russulales</taxon>
        <taxon>Lachnocladiaceae</taxon>
        <taxon>Vararia</taxon>
    </lineage>
</organism>
<comment type="caution">
    <text evidence="1">The sequence shown here is derived from an EMBL/GenBank/DDBJ whole genome shotgun (WGS) entry which is preliminary data.</text>
</comment>
<proteinExistence type="predicted"/>
<reference evidence="1" key="1">
    <citation type="submission" date="2021-02" db="EMBL/GenBank/DDBJ databases">
        <authorList>
            <consortium name="DOE Joint Genome Institute"/>
            <person name="Ahrendt S."/>
            <person name="Looney B.P."/>
            <person name="Miyauchi S."/>
            <person name="Morin E."/>
            <person name="Drula E."/>
            <person name="Courty P.E."/>
            <person name="Chicoki N."/>
            <person name="Fauchery L."/>
            <person name="Kohler A."/>
            <person name="Kuo A."/>
            <person name="Labutti K."/>
            <person name="Pangilinan J."/>
            <person name="Lipzen A."/>
            <person name="Riley R."/>
            <person name="Andreopoulos W."/>
            <person name="He G."/>
            <person name="Johnson J."/>
            <person name="Barry K.W."/>
            <person name="Grigoriev I.V."/>
            <person name="Nagy L."/>
            <person name="Hibbett D."/>
            <person name="Henrissat B."/>
            <person name="Matheny P.B."/>
            <person name="Labbe J."/>
            <person name="Martin F."/>
        </authorList>
    </citation>
    <scope>NUCLEOTIDE SEQUENCE</scope>
    <source>
        <strain evidence="1">EC-137</strain>
    </source>
</reference>
<accession>A0ACB8QPY7</accession>
<evidence type="ECO:0000313" key="2">
    <source>
        <dbReference type="Proteomes" id="UP000814128"/>
    </source>
</evidence>
<protein>
    <submittedName>
        <fullName evidence="1">Uncharacterized protein</fullName>
    </submittedName>
</protein>
<dbReference type="EMBL" id="MU273519">
    <property type="protein sequence ID" value="KAI0033466.1"/>
    <property type="molecule type" value="Genomic_DNA"/>
</dbReference>
<keyword evidence="2" id="KW-1185">Reference proteome</keyword>